<comment type="function">
    <text evidence="6">Forms membrane-associated dynamic filaments that are essential for cell shape determination. Acts by regulating cell wall synthesis and cell elongation, and thus cell shape. A feedback loop between cell geometry and MreB localization may maintain elongated cell shape by targeting cell wall growth to regions of negative cell wall curvature.</text>
</comment>
<dbReference type="NCBIfam" id="TIGR00904">
    <property type="entry name" value="mreB"/>
    <property type="match status" value="1"/>
</dbReference>
<feature type="binding site" evidence="6">
    <location>
        <begin position="293"/>
        <end position="296"/>
    </location>
    <ligand>
        <name>ATP</name>
        <dbReference type="ChEBI" id="CHEBI:30616"/>
    </ligand>
</feature>
<dbReference type="PANTHER" id="PTHR42749">
    <property type="entry name" value="CELL SHAPE-DETERMINING PROTEIN MREB"/>
    <property type="match status" value="1"/>
</dbReference>
<evidence type="ECO:0000256" key="4">
    <source>
        <dbReference type="ARBA" id="ARBA00022960"/>
    </source>
</evidence>
<accession>A0A2H0UY10</accession>
<dbReference type="HAMAP" id="MF_02207">
    <property type="entry name" value="MreB"/>
    <property type="match status" value="1"/>
</dbReference>
<dbReference type="EMBL" id="PFAV01000019">
    <property type="protein sequence ID" value="PIR91687.1"/>
    <property type="molecule type" value="Genomic_DNA"/>
</dbReference>
<sequence length="350" mass="37600">MFKKILRYFSEDIAIDLGTANSAVYVRGQGIVINEPSVVALNTKTGQILAVGEEAKKMVGRTPAHIQAVRPLVRGVVSDFEVTEQMLRYFIEKAHHKKFISLSWPRIIVGIPSRVTEVEKKAVEDAAKNAGAREVFLIEEPVAAAIGARLPIQEAKGTFIIDIGGGTTDIAVISLGGIVTSQSLSIAGDKLSDDIVQYVQQKYQLLIGERTAEEAKISIGCAVPLKEKKEFRLRGRNLVSGLPEEVIVDSEDIRKAMEKSLNAMMEAVKGIIESTPPELLADIMGSGIYIVGGGALLAGLDVLLSAATRMKVKIIEDPLTAVVRGGGIVLENLDTLREVLADTSSGMAIK</sequence>
<evidence type="ECO:0000256" key="6">
    <source>
        <dbReference type="HAMAP-Rule" id="MF_02207"/>
    </source>
</evidence>
<dbReference type="PANTHER" id="PTHR42749:SF1">
    <property type="entry name" value="CELL SHAPE-DETERMINING PROTEIN MREB"/>
    <property type="match status" value="1"/>
</dbReference>
<dbReference type="AlphaFoldDB" id="A0A2H0UY10"/>
<reference evidence="9" key="1">
    <citation type="submission" date="2017-09" db="EMBL/GenBank/DDBJ databases">
        <title>Depth-based differentiation of microbial function through sediment-hosted aquifers and enrichment of novel symbionts in the deep terrestrial subsurface.</title>
        <authorList>
            <person name="Probst A.J."/>
            <person name="Ladd B."/>
            <person name="Jarett J.K."/>
            <person name="Geller-Mcgrath D.E."/>
            <person name="Sieber C.M.K."/>
            <person name="Emerson J.B."/>
            <person name="Anantharaman K."/>
            <person name="Thomas B.C."/>
            <person name="Malmstrom R."/>
            <person name="Stieglmeier M."/>
            <person name="Klingl A."/>
            <person name="Woyke T."/>
            <person name="Ryan C.M."/>
            <person name="Banfield J.F."/>
        </authorList>
    </citation>
    <scope>NUCLEOTIDE SEQUENCE [LARGE SCALE GENOMIC DNA]</scope>
</reference>
<comment type="subcellular location">
    <subcellularLocation>
        <location evidence="6">Cytoplasm</location>
    </subcellularLocation>
    <text evidence="6">Membrane-associated.</text>
</comment>
<dbReference type="GO" id="GO:0000902">
    <property type="term" value="P:cell morphogenesis"/>
    <property type="evidence" value="ECO:0007669"/>
    <property type="project" value="InterPro"/>
</dbReference>
<keyword evidence="4 6" id="KW-0133">Cell shape</keyword>
<comment type="subunit">
    <text evidence="6">Forms polymers.</text>
</comment>
<dbReference type="PRINTS" id="PR01652">
    <property type="entry name" value="SHAPEPROTEIN"/>
</dbReference>
<dbReference type="SUPFAM" id="SSF53067">
    <property type="entry name" value="Actin-like ATPase domain"/>
    <property type="match status" value="2"/>
</dbReference>
<dbReference type="Pfam" id="PF06723">
    <property type="entry name" value="MreB_Mbl"/>
    <property type="match status" value="1"/>
</dbReference>
<dbReference type="InterPro" id="IPR004753">
    <property type="entry name" value="MreB"/>
</dbReference>
<keyword evidence="2 6" id="KW-0547">Nucleotide-binding</keyword>
<comment type="caution">
    <text evidence="6">Lacks conserved residue(s) required for the propagation of feature annotation.</text>
</comment>
<organism evidence="8 9">
    <name type="scientific">bacterium (Candidatus Gribaldobacteria) CG10_big_fil_rev_8_21_14_0_10_41_12</name>
    <dbReference type="NCBI Taxonomy" id="2014277"/>
    <lineage>
        <taxon>Bacteria</taxon>
        <taxon>Candidatus Gribaldobacteria</taxon>
    </lineage>
</organism>
<keyword evidence="7" id="KW-0812">Transmembrane</keyword>
<dbReference type="Proteomes" id="UP000228906">
    <property type="component" value="Unassembled WGS sequence"/>
</dbReference>
<keyword evidence="3 6" id="KW-0067">ATP-binding</keyword>
<evidence type="ECO:0000256" key="3">
    <source>
        <dbReference type="ARBA" id="ARBA00022840"/>
    </source>
</evidence>
<comment type="caution">
    <text evidence="8">The sequence shown here is derived from an EMBL/GenBank/DDBJ whole genome shotgun (WGS) entry which is preliminary data.</text>
</comment>
<evidence type="ECO:0000256" key="2">
    <source>
        <dbReference type="ARBA" id="ARBA00022741"/>
    </source>
</evidence>
<dbReference type="NCBIfam" id="NF010539">
    <property type="entry name" value="PRK13927.1"/>
    <property type="match status" value="1"/>
</dbReference>
<keyword evidence="7" id="KW-0472">Membrane</keyword>
<name>A0A2H0UY10_9BACT</name>
<evidence type="ECO:0000256" key="5">
    <source>
        <dbReference type="ARBA" id="ARBA00023458"/>
    </source>
</evidence>
<keyword evidence="1 6" id="KW-0963">Cytoplasm</keyword>
<evidence type="ECO:0000313" key="8">
    <source>
        <dbReference type="EMBL" id="PIR91687.1"/>
    </source>
</evidence>
<evidence type="ECO:0000256" key="1">
    <source>
        <dbReference type="ARBA" id="ARBA00022490"/>
    </source>
</evidence>
<feature type="binding site" evidence="6">
    <location>
        <begin position="165"/>
        <end position="167"/>
    </location>
    <ligand>
        <name>ATP</name>
        <dbReference type="ChEBI" id="CHEBI:30616"/>
    </ligand>
</feature>
<dbReference type="Gene3D" id="3.30.420.40">
    <property type="match status" value="3"/>
</dbReference>
<comment type="similarity">
    <text evidence="5 6">Belongs to the FtsA/MreB family.</text>
</comment>
<evidence type="ECO:0000256" key="7">
    <source>
        <dbReference type="SAM" id="Phobius"/>
    </source>
</evidence>
<dbReference type="CDD" id="cd10225">
    <property type="entry name" value="ASKHA_NBD_MreB-like"/>
    <property type="match status" value="1"/>
</dbReference>
<dbReference type="GO" id="GO:0005524">
    <property type="term" value="F:ATP binding"/>
    <property type="evidence" value="ECO:0007669"/>
    <property type="project" value="UniProtKB-KW"/>
</dbReference>
<dbReference type="GO" id="GO:0005737">
    <property type="term" value="C:cytoplasm"/>
    <property type="evidence" value="ECO:0007669"/>
    <property type="project" value="UniProtKB-SubCell"/>
</dbReference>
<protein>
    <recommendedName>
        <fullName evidence="6">Cell shape-determining protein MreB</fullName>
    </recommendedName>
</protein>
<proteinExistence type="inferred from homology"/>
<dbReference type="GO" id="GO:0008360">
    <property type="term" value="P:regulation of cell shape"/>
    <property type="evidence" value="ECO:0007669"/>
    <property type="project" value="UniProtKB-UniRule"/>
</dbReference>
<dbReference type="InterPro" id="IPR056546">
    <property type="entry name" value="MreB_MamK-like"/>
</dbReference>
<evidence type="ECO:0000313" key="9">
    <source>
        <dbReference type="Proteomes" id="UP000228906"/>
    </source>
</evidence>
<feature type="binding site" evidence="6">
    <location>
        <begin position="19"/>
        <end position="21"/>
    </location>
    <ligand>
        <name>ATP</name>
        <dbReference type="ChEBI" id="CHEBI:30616"/>
    </ligand>
</feature>
<keyword evidence="7" id="KW-1133">Transmembrane helix</keyword>
<dbReference type="InterPro" id="IPR043129">
    <property type="entry name" value="ATPase_NBD"/>
</dbReference>
<feature type="transmembrane region" description="Helical" evidence="7">
    <location>
        <begin position="283"/>
        <end position="304"/>
    </location>
</feature>
<gene>
    <name evidence="6" type="primary">mreB</name>
    <name evidence="8" type="ORF">COU03_01020</name>
</gene>